<evidence type="ECO:0000313" key="3">
    <source>
        <dbReference type="Proteomes" id="UP000500767"/>
    </source>
</evidence>
<dbReference type="AlphaFoldDB" id="A0A6M8HT44"/>
<name>A0A6M8HT44_9PROT</name>
<protein>
    <recommendedName>
        <fullName evidence="4">Lipoprotein</fullName>
    </recommendedName>
</protein>
<keyword evidence="3" id="KW-1185">Reference proteome</keyword>
<organism evidence="2 3">
    <name type="scientific">Lichenicola cladoniae</name>
    <dbReference type="NCBI Taxonomy" id="1484109"/>
    <lineage>
        <taxon>Bacteria</taxon>
        <taxon>Pseudomonadati</taxon>
        <taxon>Pseudomonadota</taxon>
        <taxon>Alphaproteobacteria</taxon>
        <taxon>Acetobacterales</taxon>
        <taxon>Acetobacteraceae</taxon>
        <taxon>Lichenicola</taxon>
    </lineage>
</organism>
<dbReference type="RefSeq" id="WP_171832960.1">
    <property type="nucleotide sequence ID" value="NZ_CP053708.1"/>
</dbReference>
<reference evidence="2 3" key="1">
    <citation type="journal article" date="2014" name="World J. Microbiol. Biotechnol.">
        <title>Biodiversity and physiological characteristics of Antarctic and Arctic lichens-associated bacteria.</title>
        <authorList>
            <person name="Lee Y.M."/>
            <person name="Kim E.H."/>
            <person name="Lee H.K."/>
            <person name="Hong S.G."/>
        </authorList>
    </citation>
    <scope>NUCLEOTIDE SEQUENCE [LARGE SCALE GENOMIC DNA]</scope>
    <source>
        <strain evidence="2 3">PAMC 26569</strain>
    </source>
</reference>
<dbReference type="KEGG" id="lck:HN018_17030"/>
<evidence type="ECO:0008006" key="4">
    <source>
        <dbReference type="Google" id="ProtNLM"/>
    </source>
</evidence>
<dbReference type="Proteomes" id="UP000500767">
    <property type="component" value="Chromosome"/>
</dbReference>
<dbReference type="EMBL" id="CP053708">
    <property type="protein sequence ID" value="QKE91512.1"/>
    <property type="molecule type" value="Genomic_DNA"/>
</dbReference>
<feature type="chain" id="PRO_5026742687" description="Lipoprotein" evidence="1">
    <location>
        <begin position="30"/>
        <end position="113"/>
    </location>
</feature>
<sequence>MTSAFATSRSGRFLLAVPLLVAACGEVGAPTKADIQQVIQTRMQAANQQTSNNTLGLFSGPYDVNDFSVTAADCTAKDNGVYGCAVTAVTKKGTNTAQLQFKKVNGAWTLVQP</sequence>
<accession>A0A6M8HT44</accession>
<proteinExistence type="predicted"/>
<gene>
    <name evidence="2" type="ORF">HN018_17030</name>
</gene>
<keyword evidence="1" id="KW-0732">Signal</keyword>
<feature type="signal peptide" evidence="1">
    <location>
        <begin position="1"/>
        <end position="29"/>
    </location>
</feature>
<evidence type="ECO:0000256" key="1">
    <source>
        <dbReference type="SAM" id="SignalP"/>
    </source>
</evidence>
<evidence type="ECO:0000313" key="2">
    <source>
        <dbReference type="EMBL" id="QKE91512.1"/>
    </source>
</evidence>